<feature type="region of interest" description="Disordered" evidence="1">
    <location>
        <begin position="257"/>
        <end position="282"/>
    </location>
</feature>
<organism evidence="3 4">
    <name type="scientific">Branchiibius hedensis</name>
    <dbReference type="NCBI Taxonomy" id="672460"/>
    <lineage>
        <taxon>Bacteria</taxon>
        <taxon>Bacillati</taxon>
        <taxon>Actinomycetota</taxon>
        <taxon>Actinomycetes</taxon>
        <taxon>Micrococcales</taxon>
        <taxon>Dermacoccaceae</taxon>
        <taxon>Branchiibius</taxon>
    </lineage>
</organism>
<dbReference type="RefSeq" id="WP_109686589.1">
    <property type="nucleotide sequence ID" value="NZ_QGDN01000001.1"/>
</dbReference>
<evidence type="ECO:0000259" key="2">
    <source>
        <dbReference type="Pfam" id="PF02720"/>
    </source>
</evidence>
<gene>
    <name evidence="3" type="ORF">SAMN04489750_2725</name>
</gene>
<feature type="domain" description="DUF222" evidence="2">
    <location>
        <begin position="62"/>
        <end position="381"/>
    </location>
</feature>
<reference evidence="4" key="1">
    <citation type="submission" date="2016-10" db="EMBL/GenBank/DDBJ databases">
        <authorList>
            <person name="Varghese N."/>
            <person name="Submissions S."/>
        </authorList>
    </citation>
    <scope>NUCLEOTIDE SEQUENCE [LARGE SCALE GENOMIC DNA]</scope>
    <source>
        <strain evidence="4">DSM 22951</strain>
    </source>
</reference>
<sequence length="496" mass="53118">MVGVVTGGSVTESTVPPGVSWAGGVAGVHAAVDALTACRSNGDLGSDPSVTDDDLRSLSSSLARAKARIDAALMVLARGLHDRDTARTVGATSTGQLLAADFGGDRREGNALVRAAIHLSNTPVVEDALAEGRVNREQAGIIAKALTHLPVAVATEDRVRAQESLLDAARLLSIQDLGRAATRAADAFKTPAEADEHEENQLQARERRAARAARFWMRDNRDGTHRGGFTVPDTEAEMLRTAIEALSAPRRYHLEDTEPAEAAESGEPGESRDAGLPSDQAHRQGRAFATICTHLPADALPNAGGIAAVLTVNVDYDTLTGQVGPGTLPSGARISASKAREIGCGAGILPQVLGGKSLPLDLGQTQRFFNATQRRALALRDRGCAYPGCDRPPHWCEGHHWRNPWTPHNPEDPHGGTDLDNGCLLCAHHHRLVHDRHVETREKDGYLEFLVPPVIGQKTRTGYGGDLFTPDNPPGRLQWQRNYHWSAHNPPDRKSA</sequence>
<dbReference type="Pfam" id="PF02720">
    <property type="entry name" value="DUF222"/>
    <property type="match status" value="1"/>
</dbReference>
<accession>A0A2Y8ZSM3</accession>
<evidence type="ECO:0000313" key="3">
    <source>
        <dbReference type="EMBL" id="SSA35371.1"/>
    </source>
</evidence>
<keyword evidence="4" id="KW-1185">Reference proteome</keyword>
<evidence type="ECO:0000313" key="4">
    <source>
        <dbReference type="Proteomes" id="UP000250028"/>
    </source>
</evidence>
<dbReference type="AlphaFoldDB" id="A0A2Y8ZSM3"/>
<dbReference type="InterPro" id="IPR003870">
    <property type="entry name" value="DUF222"/>
</dbReference>
<dbReference type="InterPro" id="IPR003615">
    <property type="entry name" value="HNH_nuc"/>
</dbReference>
<name>A0A2Y8ZSM3_9MICO</name>
<dbReference type="Proteomes" id="UP000250028">
    <property type="component" value="Unassembled WGS sequence"/>
</dbReference>
<protein>
    <recommendedName>
        <fullName evidence="2">DUF222 domain-containing protein</fullName>
    </recommendedName>
</protein>
<dbReference type="EMBL" id="UESZ01000001">
    <property type="protein sequence ID" value="SSA35371.1"/>
    <property type="molecule type" value="Genomic_DNA"/>
</dbReference>
<evidence type="ECO:0000256" key="1">
    <source>
        <dbReference type="SAM" id="MobiDB-lite"/>
    </source>
</evidence>
<proteinExistence type="predicted"/>
<dbReference type="OrthoDB" id="3634417at2"/>
<dbReference type="CDD" id="cd00085">
    <property type="entry name" value="HNHc"/>
    <property type="match status" value="1"/>
</dbReference>